<reference evidence="3" key="1">
    <citation type="submission" date="2025-08" db="UniProtKB">
        <authorList>
            <consortium name="RefSeq"/>
        </authorList>
    </citation>
    <scope>IDENTIFICATION</scope>
</reference>
<protein>
    <submittedName>
        <fullName evidence="3">Uncharacterized protein LOC105056011 isoform X2</fullName>
    </submittedName>
</protein>
<dbReference type="PANTHER" id="PTHR36730:SF1">
    <property type="entry name" value="CATHEPSIN PROPEPTIDE INHIBITOR DOMAIN-CONTAINING PROTEIN"/>
    <property type="match status" value="1"/>
</dbReference>
<dbReference type="AlphaFoldDB" id="A0A6I9S283"/>
<keyword evidence="2" id="KW-1185">Reference proteome</keyword>
<name>A0A6I9S283_ELAGV</name>
<gene>
    <name evidence="3" type="primary">LOC105056011</name>
</gene>
<evidence type="ECO:0000313" key="3">
    <source>
        <dbReference type="RefSeq" id="XP_010936374.1"/>
    </source>
</evidence>
<proteinExistence type="predicted"/>
<feature type="region of interest" description="Disordered" evidence="1">
    <location>
        <begin position="1"/>
        <end position="22"/>
    </location>
</feature>
<organism evidence="2 3">
    <name type="scientific">Elaeis guineensis var. tenera</name>
    <name type="common">Oil palm</name>
    <dbReference type="NCBI Taxonomy" id="51953"/>
    <lineage>
        <taxon>Eukaryota</taxon>
        <taxon>Viridiplantae</taxon>
        <taxon>Streptophyta</taxon>
        <taxon>Embryophyta</taxon>
        <taxon>Tracheophyta</taxon>
        <taxon>Spermatophyta</taxon>
        <taxon>Magnoliopsida</taxon>
        <taxon>Liliopsida</taxon>
        <taxon>Arecaceae</taxon>
        <taxon>Arecoideae</taxon>
        <taxon>Cocoseae</taxon>
        <taxon>Elaeidinae</taxon>
        <taxon>Elaeis</taxon>
    </lineage>
</organism>
<dbReference type="RefSeq" id="XP_010936374.1">
    <property type="nucleotide sequence ID" value="XM_010938072.3"/>
</dbReference>
<dbReference type="OrthoDB" id="2019425at2759"/>
<evidence type="ECO:0000313" key="2">
    <source>
        <dbReference type="Proteomes" id="UP000504607"/>
    </source>
</evidence>
<sequence>MLSSSSMAFSSPIFAGPPRAAVSVGAGSTKINARATRRQESDRFPSAAPISLLRSRALEVAIPLAASVSILLWSNPEENQKKYAEFDERFKSSTVLKELLEKSKLNKERHRREIEDKYCLRGAEWGVGDCSTEGMTQEERDEFVGFLKKRVGGD</sequence>
<evidence type="ECO:0000256" key="1">
    <source>
        <dbReference type="SAM" id="MobiDB-lite"/>
    </source>
</evidence>
<feature type="compositionally biased region" description="Low complexity" evidence="1">
    <location>
        <begin position="1"/>
        <end position="11"/>
    </location>
</feature>
<dbReference type="PANTHER" id="PTHR36730">
    <property type="entry name" value="OS03G0210700 PROTEIN"/>
    <property type="match status" value="1"/>
</dbReference>
<dbReference type="Proteomes" id="UP000504607">
    <property type="component" value="Chromosome 13"/>
</dbReference>
<accession>A0A6I9S283</accession>